<organism evidence="1">
    <name type="scientific">Musca domestica</name>
    <name type="common">House fly</name>
    <dbReference type="NCBI Taxonomy" id="7370"/>
    <lineage>
        <taxon>Eukaryota</taxon>
        <taxon>Metazoa</taxon>
        <taxon>Ecdysozoa</taxon>
        <taxon>Arthropoda</taxon>
        <taxon>Hexapoda</taxon>
        <taxon>Insecta</taxon>
        <taxon>Pterygota</taxon>
        <taxon>Neoptera</taxon>
        <taxon>Endopterygota</taxon>
        <taxon>Diptera</taxon>
        <taxon>Brachycera</taxon>
        <taxon>Muscomorpha</taxon>
        <taxon>Muscoidea</taxon>
        <taxon>Muscidae</taxon>
        <taxon>Musca</taxon>
    </lineage>
</organism>
<dbReference type="VEuPathDB" id="VectorBase:MDOA009343"/>
<dbReference type="SMART" id="SM00280">
    <property type="entry name" value="KAZAL"/>
    <property type="match status" value="1"/>
</dbReference>
<dbReference type="eggNOG" id="KOG3649">
    <property type="taxonomic scope" value="Eukaryota"/>
</dbReference>
<dbReference type="CDD" id="cd00104">
    <property type="entry name" value="KAZAL_FS"/>
    <property type="match status" value="1"/>
</dbReference>
<dbReference type="Gene3D" id="3.30.60.30">
    <property type="match status" value="1"/>
</dbReference>
<dbReference type="EnsemblMetazoa" id="MDOA009343-RA">
    <property type="protein sequence ID" value="MDOA009343-PA"/>
    <property type="gene ID" value="MDOA009343"/>
</dbReference>
<reference evidence="1" key="1">
    <citation type="submission" date="2020-05" db="UniProtKB">
        <authorList>
            <consortium name="EnsemblMetazoa"/>
        </authorList>
    </citation>
    <scope>IDENTIFICATION</scope>
    <source>
        <strain evidence="1">Aabys</strain>
    </source>
</reference>
<name>A0A1I8MX70_MUSDO</name>
<evidence type="ECO:0000313" key="1">
    <source>
        <dbReference type="EnsemblMetazoa" id="MDOA009343-PA"/>
    </source>
</evidence>
<dbReference type="InterPro" id="IPR036058">
    <property type="entry name" value="Kazal_dom_sf"/>
</dbReference>
<dbReference type="VEuPathDB" id="VectorBase:MDOMA2_012320"/>
<dbReference type="Pfam" id="PF07648">
    <property type="entry name" value="Kazal_2"/>
    <property type="match status" value="1"/>
</dbReference>
<dbReference type="PROSITE" id="PS51465">
    <property type="entry name" value="KAZAL_2"/>
    <property type="match status" value="1"/>
</dbReference>
<sequence>TDSPIKFIKLPAQAPVIRYSRIELQAEQQPKLHETPATATTTTITTSITDAATANESLADVETNAATDAPSPLEMQNDDASPYGLLEAALGPLIPRQNRASSNSCPRSCPPSLTVGADAVCGSDGLIYANLCDMKKKTCSRNGVIKDVRDGCERAKGSDCKHRCPYLAPS</sequence>
<dbReference type="SUPFAM" id="SSF100895">
    <property type="entry name" value="Kazal-type serine protease inhibitors"/>
    <property type="match status" value="1"/>
</dbReference>
<proteinExistence type="predicted"/>
<protein>
    <submittedName>
        <fullName evidence="1">Uncharacterized protein</fullName>
    </submittedName>
</protein>
<dbReference type="AlphaFoldDB" id="A0A1I8MX70"/>
<accession>A0A1I8MX70</accession>
<dbReference type="InterPro" id="IPR002350">
    <property type="entry name" value="Kazal_dom"/>
</dbReference>